<dbReference type="PANTHER" id="PTHR42983">
    <property type="entry name" value="DINITROGENASE IRON-MOLYBDENUM COFACTOR PROTEIN-RELATED"/>
    <property type="match status" value="1"/>
</dbReference>
<dbReference type="CDD" id="cd00851">
    <property type="entry name" value="MTH1175"/>
    <property type="match status" value="1"/>
</dbReference>
<dbReference type="SUPFAM" id="SSF53146">
    <property type="entry name" value="Nitrogenase accessory factor-like"/>
    <property type="match status" value="1"/>
</dbReference>
<dbReference type="InterPro" id="IPR036105">
    <property type="entry name" value="DiNase_FeMo-co_biosyn_sf"/>
</dbReference>
<dbReference type="PANTHER" id="PTHR42983:SF1">
    <property type="entry name" value="IRON-MOLYBDENUM PROTEIN"/>
    <property type="match status" value="1"/>
</dbReference>
<evidence type="ECO:0000313" key="2">
    <source>
        <dbReference type="EMBL" id="QHA01334.1"/>
    </source>
</evidence>
<dbReference type="Pfam" id="PF02579">
    <property type="entry name" value="Nitro_FeMo-Co"/>
    <property type="match status" value="1"/>
</dbReference>
<evidence type="ECO:0000313" key="3">
    <source>
        <dbReference type="Proteomes" id="UP000430508"/>
    </source>
</evidence>
<feature type="domain" description="Dinitrogenase iron-molybdenum cofactor biosynthesis" evidence="1">
    <location>
        <begin position="18"/>
        <end position="102"/>
    </location>
</feature>
<dbReference type="Gene3D" id="3.30.420.130">
    <property type="entry name" value="Dinitrogenase iron-molybdenum cofactor biosynthesis domain"/>
    <property type="match status" value="1"/>
</dbReference>
<protein>
    <submittedName>
        <fullName evidence="2">Diguanylate cyclase</fullName>
    </submittedName>
</protein>
<gene>
    <name evidence="2" type="ORF">GQ588_12120</name>
</gene>
<dbReference type="Proteomes" id="UP000430508">
    <property type="component" value="Chromosome"/>
</dbReference>
<dbReference type="EMBL" id="CP046996">
    <property type="protein sequence ID" value="QHA01334.1"/>
    <property type="molecule type" value="Genomic_DNA"/>
</dbReference>
<proteinExistence type="predicted"/>
<dbReference type="InterPro" id="IPR003731">
    <property type="entry name" value="Di-Nase_FeMo-co_biosynth"/>
</dbReference>
<dbReference type="AlphaFoldDB" id="A0A857DJ63"/>
<organism evidence="2 3">
    <name type="scientific">Dehalobacter restrictus</name>
    <dbReference type="NCBI Taxonomy" id="55583"/>
    <lineage>
        <taxon>Bacteria</taxon>
        <taxon>Bacillati</taxon>
        <taxon>Bacillota</taxon>
        <taxon>Clostridia</taxon>
        <taxon>Eubacteriales</taxon>
        <taxon>Desulfitobacteriaceae</taxon>
        <taxon>Dehalobacter</taxon>
    </lineage>
</organism>
<dbReference type="RefSeq" id="WP_019225259.1">
    <property type="nucleotide sequence ID" value="NZ_CP046996.1"/>
</dbReference>
<dbReference type="InterPro" id="IPR033913">
    <property type="entry name" value="MTH1175_dom"/>
</dbReference>
<sequence>MKICIPVKEDKGLESIPYDHFGSAPFFLIYDLDKEEMKVIDNGDSHHEHGMCQPLKALGGEQVDAILVGGIGAGALMKLNAQGVRAFRVDNATVSGNIQLFLDNQLPEFSAMNSCSHHGCH</sequence>
<name>A0A857DJ63_9FIRM</name>
<reference evidence="2 3" key="1">
    <citation type="submission" date="2019-12" db="EMBL/GenBank/DDBJ databases">
        <title>Sequence classification of anaerobic respiratory reductive dehalogenases: First we see many, then we see few.</title>
        <authorList>
            <person name="Molenda O."/>
            <person name="Puentes Jacome L.A."/>
            <person name="Cao X."/>
            <person name="Nesbo C.L."/>
            <person name="Tang S."/>
            <person name="Morson N."/>
            <person name="Patron J."/>
            <person name="Lomheim L."/>
            <person name="Wishart D.S."/>
            <person name="Edwards E.A."/>
        </authorList>
    </citation>
    <scope>NUCLEOTIDE SEQUENCE [LARGE SCALE GENOMIC DNA]</scope>
    <source>
        <strain evidence="2 3">12DCA</strain>
    </source>
</reference>
<accession>A0A857DJ63</accession>
<evidence type="ECO:0000259" key="1">
    <source>
        <dbReference type="Pfam" id="PF02579"/>
    </source>
</evidence>